<dbReference type="PANTHER" id="PTHR13812">
    <property type="entry name" value="KETIMINE REDUCTASE MU-CRYSTALLIN"/>
    <property type="match status" value="1"/>
</dbReference>
<dbReference type="Pfam" id="PF02423">
    <property type="entry name" value="OCD_Mu_crystall"/>
    <property type="match status" value="1"/>
</dbReference>
<dbReference type="InterPro" id="IPR003462">
    <property type="entry name" value="ODC_Mu_crystall"/>
</dbReference>
<name>A0ABS5YAS3_9GAMM</name>
<evidence type="ECO:0000313" key="1">
    <source>
        <dbReference type="EMBL" id="MBT9432067.1"/>
    </source>
</evidence>
<accession>A0ABS5YAS3</accession>
<keyword evidence="2" id="KW-1185">Reference proteome</keyword>
<sequence length="322" mass="33793">MTPTSTSGAFHLPLLPLGDAILPLAAFFNDHYRLSHQARAQVPPRSLIIRQAPFTAFGVMPAFCPYHRLFIAKVATFAPGNGDGPAVSAIVCVFDGLNGQPLALLEGTQLTNAKCAAISAMVTDICAVDNARVMAVIGSGIQAWQQVRAVMAVRAIAELRVFSPNGDHVADFARRVSQRWPGALQVITPPSAVQAVGGADIFCTATSCAMPLFPAEAVAPHAHINCMGAHTPHAREIPDALLARARVVVEDRQTAVVEAGTIHADALELAQLLSLKSADIKAQLSVFSSTGHGYLDLLTAAFVLRHRHASGGPDPGNGEVAA</sequence>
<dbReference type="Gene3D" id="3.40.50.720">
    <property type="entry name" value="NAD(P)-binding Rossmann-like Domain"/>
    <property type="match status" value="1"/>
</dbReference>
<dbReference type="PANTHER" id="PTHR13812:SF19">
    <property type="entry name" value="KETIMINE REDUCTASE MU-CRYSTALLIN"/>
    <property type="match status" value="1"/>
</dbReference>
<dbReference type="InterPro" id="IPR023401">
    <property type="entry name" value="ODC_N"/>
</dbReference>
<dbReference type="Gene3D" id="3.30.1780.10">
    <property type="entry name" value="ornithine cyclodeaminase, domain 1"/>
    <property type="match status" value="1"/>
</dbReference>
<protein>
    <submittedName>
        <fullName evidence="1">Ornithine cyclodeaminase family protein</fullName>
    </submittedName>
</protein>
<proteinExistence type="predicted"/>
<dbReference type="Proteomes" id="UP000811282">
    <property type="component" value="Unassembled WGS sequence"/>
</dbReference>
<dbReference type="EMBL" id="JAFJYC010000001">
    <property type="protein sequence ID" value="MBT9432067.1"/>
    <property type="molecule type" value="Genomic_DNA"/>
</dbReference>
<evidence type="ECO:0000313" key="2">
    <source>
        <dbReference type="Proteomes" id="UP000811282"/>
    </source>
</evidence>
<dbReference type="PIRSF" id="PIRSF001439">
    <property type="entry name" value="CryM"/>
    <property type="match status" value="1"/>
</dbReference>
<dbReference type="RefSeq" id="WP_215669252.1">
    <property type="nucleotide sequence ID" value="NZ_JAFJYC010000001.1"/>
</dbReference>
<comment type="caution">
    <text evidence="1">The sequence shown here is derived from an EMBL/GenBank/DDBJ whole genome shotgun (WGS) entry which is preliminary data.</text>
</comment>
<organism evidence="1 2">
    <name type="scientific">Candidatus Sodalis endolongispinus</name>
    <dbReference type="NCBI Taxonomy" id="2812662"/>
    <lineage>
        <taxon>Bacteria</taxon>
        <taxon>Pseudomonadati</taxon>
        <taxon>Pseudomonadota</taxon>
        <taxon>Gammaproteobacteria</taxon>
        <taxon>Enterobacterales</taxon>
        <taxon>Bruguierivoracaceae</taxon>
        <taxon>Sodalis</taxon>
    </lineage>
</organism>
<reference evidence="1 2" key="1">
    <citation type="journal article" date="2021" name="Genome Biol. Evol.">
        <title>The evolution of interdependence in a four-way mealybug symbiosis.</title>
        <authorList>
            <person name="Garber A.I."/>
            <person name="Kupper M."/>
            <person name="Laetsch D.R."/>
            <person name="Weldon S.R."/>
            <person name="Ladinsky M.S."/>
            <person name="Bjorkman P.J."/>
            <person name="McCutcheon J.P."/>
        </authorList>
    </citation>
    <scope>NUCLEOTIDE SEQUENCE [LARGE SCALE GENOMIC DNA]</scope>
    <source>
        <strain evidence="1">SOD</strain>
    </source>
</reference>
<dbReference type="SUPFAM" id="SSF51735">
    <property type="entry name" value="NAD(P)-binding Rossmann-fold domains"/>
    <property type="match status" value="1"/>
</dbReference>
<dbReference type="InterPro" id="IPR036291">
    <property type="entry name" value="NAD(P)-bd_dom_sf"/>
</dbReference>
<gene>
    <name evidence="1" type="ORF">JZM24_07915</name>
</gene>